<keyword evidence="2" id="KW-1185">Reference proteome</keyword>
<accession>G0NUB8</accession>
<dbReference type="AlphaFoldDB" id="G0NUB8"/>
<protein>
    <submittedName>
        <fullName evidence="1">Uncharacterized protein</fullName>
    </submittedName>
</protein>
<dbReference type="Proteomes" id="UP000008068">
    <property type="component" value="Unassembled WGS sequence"/>
</dbReference>
<evidence type="ECO:0000313" key="2">
    <source>
        <dbReference type="Proteomes" id="UP000008068"/>
    </source>
</evidence>
<dbReference type="InParanoid" id="G0NUB8"/>
<dbReference type="EMBL" id="GL379949">
    <property type="protein sequence ID" value="EGT37765.1"/>
    <property type="molecule type" value="Genomic_DNA"/>
</dbReference>
<dbReference type="HOGENOM" id="CLU_980794_0_0_1"/>
<gene>
    <name evidence="1" type="ORF">CAEBREN_12305</name>
</gene>
<name>G0NUB8_CAEBE</name>
<evidence type="ECO:0000313" key="1">
    <source>
        <dbReference type="EMBL" id="EGT37765.1"/>
    </source>
</evidence>
<organism evidence="2">
    <name type="scientific">Caenorhabditis brenneri</name>
    <name type="common">Nematode worm</name>
    <dbReference type="NCBI Taxonomy" id="135651"/>
    <lineage>
        <taxon>Eukaryota</taxon>
        <taxon>Metazoa</taxon>
        <taxon>Ecdysozoa</taxon>
        <taxon>Nematoda</taxon>
        <taxon>Chromadorea</taxon>
        <taxon>Rhabditida</taxon>
        <taxon>Rhabditina</taxon>
        <taxon>Rhabditomorpha</taxon>
        <taxon>Rhabditoidea</taxon>
        <taxon>Rhabditidae</taxon>
        <taxon>Peloderinae</taxon>
        <taxon>Caenorhabditis</taxon>
    </lineage>
</organism>
<sequence length="284" mass="31777">MARDIMQEPGSCQPSSKQSSTAACVSSAAEALQHTTTVLVFINHAEPCSVKFRKMMHPFAASSAPLSSDHRRAWTIISEKARTVVRVVVITQSCAKSVERSSTQTRAKLPQSTIVAKKWCFRCNCKRPETHHCIMSKSVKNEKKLTWKRFFYDFESMVDEETGEQVPVLFIAIKYCKQCSATIPTTLEEAQAMSCDACSENGGCKLIDCIQDDNRFINVAEGATEWTFSKENRGFVRIAHYASGTNAINSRLRQLAPALGQQKQLVPLESSSVEYGWFLYQLLI</sequence>
<proteinExistence type="predicted"/>
<reference evidence="2" key="1">
    <citation type="submission" date="2011-07" db="EMBL/GenBank/DDBJ databases">
        <authorList>
            <consortium name="Caenorhabditis brenneri Sequencing and Analysis Consortium"/>
            <person name="Wilson R.K."/>
        </authorList>
    </citation>
    <scope>NUCLEOTIDE SEQUENCE [LARGE SCALE GENOMIC DNA]</scope>
    <source>
        <strain evidence="2">PB2801</strain>
    </source>
</reference>